<keyword evidence="8" id="KW-0067">ATP-binding</keyword>
<dbReference type="PANTHER" id="PTHR21087">
    <property type="entry name" value="SHIKIMATE KINASE"/>
    <property type="match status" value="1"/>
</dbReference>
<evidence type="ECO:0000256" key="3">
    <source>
        <dbReference type="ARBA" id="ARBA00012154"/>
    </source>
</evidence>
<evidence type="ECO:0000256" key="1">
    <source>
        <dbReference type="ARBA" id="ARBA00004842"/>
    </source>
</evidence>
<evidence type="ECO:0000256" key="10">
    <source>
        <dbReference type="ARBA" id="ARBA00048567"/>
    </source>
</evidence>
<dbReference type="GO" id="GO:0009073">
    <property type="term" value="P:aromatic amino acid family biosynthetic process"/>
    <property type="evidence" value="ECO:0007669"/>
    <property type="project" value="UniProtKB-KW"/>
</dbReference>
<dbReference type="InterPro" id="IPR027417">
    <property type="entry name" value="P-loop_NTPase"/>
</dbReference>
<dbReference type="PANTHER" id="PTHR21087:SF16">
    <property type="entry name" value="SHIKIMATE KINASE 1, CHLOROPLASTIC"/>
    <property type="match status" value="1"/>
</dbReference>
<proteinExistence type="inferred from homology"/>
<name>A0A381T1Q7_9ZZZZ</name>
<accession>A0A381T1Q7</accession>
<evidence type="ECO:0000256" key="6">
    <source>
        <dbReference type="ARBA" id="ARBA00022741"/>
    </source>
</evidence>
<evidence type="ECO:0000256" key="8">
    <source>
        <dbReference type="ARBA" id="ARBA00022840"/>
    </source>
</evidence>
<keyword evidence="7" id="KW-0418">Kinase</keyword>
<dbReference type="CDD" id="cd00464">
    <property type="entry name" value="SK"/>
    <property type="match status" value="1"/>
</dbReference>
<sequence>MRTEKIYLVGFMAAGKSSLARELAERLKWQVEDIDDRIEAREHMAVSKIFSQHGESYFRTIERAVLTEILPLTHTVIATGGGTFIDPDNQVAINSNGASIWVDVPLAQIISRLSQDKRRPLASNRAQLEQLYALRQSAYAQAHLRLDGAGAPVGELVDRVIDWLDS</sequence>
<gene>
    <name evidence="11" type="ORF">METZ01_LOCUS63009</name>
</gene>
<dbReference type="InterPro" id="IPR023000">
    <property type="entry name" value="Shikimate_kinase_CS"/>
</dbReference>
<dbReference type="GO" id="GO:0005829">
    <property type="term" value="C:cytosol"/>
    <property type="evidence" value="ECO:0007669"/>
    <property type="project" value="TreeGrafter"/>
</dbReference>
<evidence type="ECO:0000313" key="11">
    <source>
        <dbReference type="EMBL" id="SVA10155.1"/>
    </source>
</evidence>
<dbReference type="Pfam" id="PF01202">
    <property type="entry name" value="SKI"/>
    <property type="match status" value="1"/>
</dbReference>
<dbReference type="UniPathway" id="UPA00053">
    <property type="reaction ID" value="UER00088"/>
</dbReference>
<dbReference type="PRINTS" id="PR01100">
    <property type="entry name" value="SHIKIMTKNASE"/>
</dbReference>
<evidence type="ECO:0000256" key="7">
    <source>
        <dbReference type="ARBA" id="ARBA00022777"/>
    </source>
</evidence>
<dbReference type="InterPro" id="IPR031322">
    <property type="entry name" value="Shikimate/glucono_kinase"/>
</dbReference>
<keyword evidence="9" id="KW-0057">Aromatic amino acid biosynthesis</keyword>
<evidence type="ECO:0000256" key="5">
    <source>
        <dbReference type="ARBA" id="ARBA00022679"/>
    </source>
</evidence>
<organism evidence="11">
    <name type="scientific">marine metagenome</name>
    <dbReference type="NCBI Taxonomy" id="408172"/>
    <lineage>
        <taxon>unclassified sequences</taxon>
        <taxon>metagenomes</taxon>
        <taxon>ecological metagenomes</taxon>
    </lineage>
</organism>
<dbReference type="InterPro" id="IPR000623">
    <property type="entry name" value="Shikimate_kinase/TSH1"/>
</dbReference>
<dbReference type="EC" id="2.7.1.71" evidence="3"/>
<dbReference type="GO" id="GO:0008652">
    <property type="term" value="P:amino acid biosynthetic process"/>
    <property type="evidence" value="ECO:0007669"/>
    <property type="project" value="UniProtKB-KW"/>
</dbReference>
<keyword evidence="5" id="KW-0808">Transferase</keyword>
<comment type="catalytic activity">
    <reaction evidence="10">
        <text>shikimate + ATP = 3-phosphoshikimate + ADP + H(+)</text>
        <dbReference type="Rhea" id="RHEA:13121"/>
        <dbReference type="ChEBI" id="CHEBI:15378"/>
        <dbReference type="ChEBI" id="CHEBI:30616"/>
        <dbReference type="ChEBI" id="CHEBI:36208"/>
        <dbReference type="ChEBI" id="CHEBI:145989"/>
        <dbReference type="ChEBI" id="CHEBI:456216"/>
        <dbReference type="EC" id="2.7.1.71"/>
    </reaction>
</comment>
<dbReference type="EMBL" id="UINC01003898">
    <property type="protein sequence ID" value="SVA10155.1"/>
    <property type="molecule type" value="Genomic_DNA"/>
</dbReference>
<dbReference type="SUPFAM" id="SSF52540">
    <property type="entry name" value="P-loop containing nucleoside triphosphate hydrolases"/>
    <property type="match status" value="1"/>
</dbReference>
<evidence type="ECO:0000256" key="9">
    <source>
        <dbReference type="ARBA" id="ARBA00023141"/>
    </source>
</evidence>
<dbReference type="Gene3D" id="3.40.50.300">
    <property type="entry name" value="P-loop containing nucleotide triphosphate hydrolases"/>
    <property type="match status" value="1"/>
</dbReference>
<dbReference type="GO" id="GO:0009423">
    <property type="term" value="P:chorismate biosynthetic process"/>
    <property type="evidence" value="ECO:0007669"/>
    <property type="project" value="UniProtKB-UniPathway"/>
</dbReference>
<evidence type="ECO:0000256" key="2">
    <source>
        <dbReference type="ARBA" id="ARBA00006997"/>
    </source>
</evidence>
<dbReference type="GO" id="GO:0005524">
    <property type="term" value="F:ATP binding"/>
    <property type="evidence" value="ECO:0007669"/>
    <property type="project" value="UniProtKB-KW"/>
</dbReference>
<comment type="similarity">
    <text evidence="2">Belongs to the shikimate kinase family.</text>
</comment>
<dbReference type="GO" id="GO:0004765">
    <property type="term" value="F:shikimate kinase activity"/>
    <property type="evidence" value="ECO:0007669"/>
    <property type="project" value="UniProtKB-EC"/>
</dbReference>
<reference evidence="11" key="1">
    <citation type="submission" date="2018-05" db="EMBL/GenBank/DDBJ databases">
        <authorList>
            <person name="Lanie J.A."/>
            <person name="Ng W.-L."/>
            <person name="Kazmierczak K.M."/>
            <person name="Andrzejewski T.M."/>
            <person name="Davidsen T.M."/>
            <person name="Wayne K.J."/>
            <person name="Tettelin H."/>
            <person name="Glass J.I."/>
            <person name="Rusch D."/>
            <person name="Podicherti R."/>
            <person name="Tsui H.-C.T."/>
            <person name="Winkler M.E."/>
        </authorList>
    </citation>
    <scope>NUCLEOTIDE SEQUENCE</scope>
</reference>
<evidence type="ECO:0000256" key="4">
    <source>
        <dbReference type="ARBA" id="ARBA00022605"/>
    </source>
</evidence>
<dbReference type="PROSITE" id="PS01128">
    <property type="entry name" value="SHIKIMATE_KINASE"/>
    <property type="match status" value="1"/>
</dbReference>
<keyword evidence="6" id="KW-0547">Nucleotide-binding</keyword>
<dbReference type="HAMAP" id="MF_00109">
    <property type="entry name" value="Shikimate_kinase"/>
    <property type="match status" value="1"/>
</dbReference>
<comment type="pathway">
    <text evidence="1">Metabolic intermediate biosynthesis; chorismate biosynthesis; chorismate from D-erythrose 4-phosphate and phosphoenolpyruvate: step 5/7.</text>
</comment>
<protein>
    <recommendedName>
        <fullName evidence="3">shikimate kinase</fullName>
        <ecNumber evidence="3">2.7.1.71</ecNumber>
    </recommendedName>
</protein>
<dbReference type="AlphaFoldDB" id="A0A381T1Q7"/>
<keyword evidence="4" id="KW-0028">Amino-acid biosynthesis</keyword>